<name>A0A413SZP2_9BACT</name>
<comment type="caution">
    <text evidence="1">The sequence shown here is derived from an EMBL/GenBank/DDBJ whole genome shotgun (WGS) entry which is preliminary data.</text>
</comment>
<dbReference type="AlphaFoldDB" id="A0A413SZP2"/>
<proteinExistence type="predicted"/>
<reference evidence="1 2" key="1">
    <citation type="submission" date="2018-08" db="EMBL/GenBank/DDBJ databases">
        <title>A genome reference for cultivated species of the human gut microbiota.</title>
        <authorList>
            <person name="Zou Y."/>
            <person name="Xue W."/>
            <person name="Luo G."/>
        </authorList>
    </citation>
    <scope>NUCLEOTIDE SEQUENCE [LARGE SCALE GENOMIC DNA]</scope>
    <source>
        <strain evidence="1 2">AM42-38</strain>
    </source>
</reference>
<evidence type="ECO:0000313" key="2">
    <source>
        <dbReference type="Proteomes" id="UP000283855"/>
    </source>
</evidence>
<accession>A0A413SZP2</accession>
<dbReference type="EMBL" id="QSFT01000015">
    <property type="protein sequence ID" value="RHA75530.1"/>
    <property type="molecule type" value="Genomic_DNA"/>
</dbReference>
<evidence type="ECO:0000313" key="1">
    <source>
        <dbReference type="EMBL" id="RHA75530.1"/>
    </source>
</evidence>
<organism evidence="1 2">
    <name type="scientific">Phocaeicola coprophilus</name>
    <dbReference type="NCBI Taxonomy" id="387090"/>
    <lineage>
        <taxon>Bacteria</taxon>
        <taxon>Pseudomonadati</taxon>
        <taxon>Bacteroidota</taxon>
        <taxon>Bacteroidia</taxon>
        <taxon>Bacteroidales</taxon>
        <taxon>Bacteroidaceae</taxon>
        <taxon>Phocaeicola</taxon>
    </lineage>
</organism>
<gene>
    <name evidence="1" type="ORF">DW921_08165</name>
</gene>
<protein>
    <submittedName>
        <fullName evidence="1">Uncharacterized protein</fullName>
    </submittedName>
</protein>
<dbReference type="Proteomes" id="UP000283855">
    <property type="component" value="Unassembled WGS sequence"/>
</dbReference>
<sequence>MLVELLFRASGTFISCWWNKNFLLRNHLFHAEKTGEMSRHIFHNVLSAPNNPQTKKADLLFRVSALP</sequence>